<keyword evidence="1" id="KW-0812">Transmembrane</keyword>
<reference evidence="3" key="1">
    <citation type="journal article" date="2011" name="J. Bacteriol.">
        <title>Genome sequences of eight morphologically diverse alphaproteobacteria.</title>
        <authorList>
            <consortium name="US DOE Joint Genome Institute"/>
            <person name="Brown P.J."/>
            <person name="Kysela D.T."/>
            <person name="Buechlein A."/>
            <person name="Hemmerich C."/>
            <person name="Brun Y.V."/>
        </authorList>
    </citation>
    <scope>NUCLEOTIDE SEQUENCE [LARGE SCALE GENOMIC DNA]</scope>
    <source>
        <strain evidence="3">ATCC 15264 / DSM 4735 / LMG 14903 / NBRC 16000 / CB 81</strain>
    </source>
</reference>
<organism evidence="2 3">
    <name type="scientific">Brevundimonas subvibrioides (strain ATCC 15264 / DSM 4735 / LMG 14903 / NBRC 16000 / CB 81)</name>
    <name type="common">Caulobacter subvibrioides</name>
    <dbReference type="NCBI Taxonomy" id="633149"/>
    <lineage>
        <taxon>Bacteria</taxon>
        <taxon>Pseudomonadati</taxon>
        <taxon>Pseudomonadota</taxon>
        <taxon>Alphaproteobacteria</taxon>
        <taxon>Caulobacterales</taxon>
        <taxon>Caulobacteraceae</taxon>
        <taxon>Brevundimonas</taxon>
    </lineage>
</organism>
<dbReference type="RefSeq" id="WP_013268431.1">
    <property type="nucleotide sequence ID" value="NC_014375.1"/>
</dbReference>
<keyword evidence="1" id="KW-1133">Transmembrane helix</keyword>
<accession>D9QNC7</accession>
<evidence type="ECO:0000313" key="3">
    <source>
        <dbReference type="Proteomes" id="UP000002696"/>
    </source>
</evidence>
<protein>
    <submittedName>
        <fullName evidence="2">Uncharacterized protein</fullName>
    </submittedName>
</protein>
<sequence length="67" mass="6723">MIALAHRQSLAAIFALPLLLAALVLTGLIGALLADGLWDGIGAALIAVPGVAVVWARVAAARRVRGG</sequence>
<evidence type="ECO:0000256" key="1">
    <source>
        <dbReference type="SAM" id="Phobius"/>
    </source>
</evidence>
<evidence type="ECO:0000313" key="2">
    <source>
        <dbReference type="EMBL" id="ADL00328.1"/>
    </source>
</evidence>
<feature type="transmembrane region" description="Helical" evidence="1">
    <location>
        <begin position="12"/>
        <end position="34"/>
    </location>
</feature>
<dbReference type="AlphaFoldDB" id="D9QNC7"/>
<dbReference type="KEGG" id="bsb:Bresu_1016"/>
<dbReference type="EMBL" id="CP002102">
    <property type="protein sequence ID" value="ADL00328.1"/>
    <property type="molecule type" value="Genomic_DNA"/>
</dbReference>
<keyword evidence="3" id="KW-1185">Reference proteome</keyword>
<keyword evidence="1" id="KW-0472">Membrane</keyword>
<name>D9QNC7_BRESC</name>
<gene>
    <name evidence="2" type="ordered locus">Bresu_1016</name>
</gene>
<dbReference type="STRING" id="633149.Bresu_1016"/>
<feature type="transmembrane region" description="Helical" evidence="1">
    <location>
        <begin position="40"/>
        <end position="60"/>
    </location>
</feature>
<dbReference type="Proteomes" id="UP000002696">
    <property type="component" value="Chromosome"/>
</dbReference>
<dbReference type="HOGENOM" id="CLU_200178_1_0_5"/>
<proteinExistence type="predicted"/>
<dbReference type="InParanoid" id="D9QNC7"/>
<dbReference type="BioCyc" id="BSUB633149:G1GM8-1016-MONOMER"/>